<sequence length="175" mass="18799">MVSTGHEPTGGLPRALRIVLFAALVAFGPWLLGGGAAVLTRWREGFPLTGGGFFGIAPARWVAFADDWFLASSFVLPFVVGALVTVWLWATPLESRWTVAILCTVVFGVVTVLLAFGNGFVDETRSPVQYGLVALLLGVLTLQLPLCFLLAAWTAPPLGIVRRRPSARPLPRGWS</sequence>
<keyword evidence="3" id="KW-1185">Reference proteome</keyword>
<proteinExistence type="predicted"/>
<comment type="caution">
    <text evidence="2">The sequence shown here is derived from an EMBL/GenBank/DDBJ whole genome shotgun (WGS) entry which is preliminary data.</text>
</comment>
<evidence type="ECO:0000313" key="2">
    <source>
        <dbReference type="EMBL" id="PJI84711.1"/>
    </source>
</evidence>
<dbReference type="OrthoDB" id="10005977at2"/>
<accession>A0A2M8W1A1</accession>
<dbReference type="EMBL" id="PGTZ01000014">
    <property type="protein sequence ID" value="PJI84711.1"/>
    <property type="molecule type" value="Genomic_DNA"/>
</dbReference>
<dbReference type="RefSeq" id="WP_100351261.1">
    <property type="nucleotide sequence ID" value="NZ_PGTZ01000014.1"/>
</dbReference>
<feature type="transmembrane region" description="Helical" evidence="1">
    <location>
        <begin position="46"/>
        <end position="63"/>
    </location>
</feature>
<feature type="transmembrane region" description="Helical" evidence="1">
    <location>
        <begin position="69"/>
        <end position="90"/>
    </location>
</feature>
<keyword evidence="1" id="KW-0812">Transmembrane</keyword>
<evidence type="ECO:0000256" key="1">
    <source>
        <dbReference type="SAM" id="Phobius"/>
    </source>
</evidence>
<keyword evidence="1" id="KW-0472">Membrane</keyword>
<feature type="transmembrane region" description="Helical" evidence="1">
    <location>
        <begin position="128"/>
        <end position="155"/>
    </location>
</feature>
<feature type="transmembrane region" description="Helical" evidence="1">
    <location>
        <begin position="18"/>
        <end position="39"/>
    </location>
</feature>
<name>A0A2M8W1A1_9MICO</name>
<protein>
    <submittedName>
        <fullName evidence="2">Uncharacterized protein</fullName>
    </submittedName>
</protein>
<organism evidence="2 3">
    <name type="scientific">Luteimicrobium subarcticum</name>
    <dbReference type="NCBI Taxonomy" id="620910"/>
    <lineage>
        <taxon>Bacteria</taxon>
        <taxon>Bacillati</taxon>
        <taxon>Actinomycetota</taxon>
        <taxon>Actinomycetes</taxon>
        <taxon>Micrococcales</taxon>
        <taxon>Luteimicrobium</taxon>
    </lineage>
</organism>
<dbReference type="AlphaFoldDB" id="A0A2M8W1A1"/>
<feature type="transmembrane region" description="Helical" evidence="1">
    <location>
        <begin position="97"/>
        <end position="116"/>
    </location>
</feature>
<reference evidence="2 3" key="1">
    <citation type="submission" date="2017-11" db="EMBL/GenBank/DDBJ databases">
        <title>Genomic Encyclopedia of Archaeal and Bacterial Type Strains, Phase II (KMG-II): From Individual Species to Whole Genera.</title>
        <authorList>
            <person name="Goeker M."/>
        </authorList>
    </citation>
    <scope>NUCLEOTIDE SEQUENCE [LARGE SCALE GENOMIC DNA]</scope>
    <source>
        <strain evidence="2 3">DSM 22413</strain>
    </source>
</reference>
<evidence type="ECO:0000313" key="3">
    <source>
        <dbReference type="Proteomes" id="UP000231586"/>
    </source>
</evidence>
<gene>
    <name evidence="2" type="ORF">CLV34_3166</name>
</gene>
<keyword evidence="1" id="KW-1133">Transmembrane helix</keyword>
<dbReference type="Proteomes" id="UP000231586">
    <property type="component" value="Unassembled WGS sequence"/>
</dbReference>